<evidence type="ECO:0000259" key="2">
    <source>
        <dbReference type="PROSITE" id="PS50943"/>
    </source>
</evidence>
<organism evidence="3 4">
    <name type="scientific">Listeria monocytogenes</name>
    <dbReference type="NCBI Taxonomy" id="1639"/>
    <lineage>
        <taxon>Bacteria</taxon>
        <taxon>Bacillati</taxon>
        <taxon>Bacillota</taxon>
        <taxon>Bacilli</taxon>
        <taxon>Bacillales</taxon>
        <taxon>Listeriaceae</taxon>
        <taxon>Listeria</taxon>
    </lineage>
</organism>
<dbReference type="CDD" id="cd00093">
    <property type="entry name" value="HTH_XRE"/>
    <property type="match status" value="1"/>
</dbReference>
<dbReference type="PANTHER" id="PTHR46558:SF11">
    <property type="entry name" value="HTH-TYPE TRANSCRIPTIONAL REGULATOR XRE"/>
    <property type="match status" value="1"/>
</dbReference>
<proteinExistence type="predicted"/>
<dbReference type="AlphaFoldDB" id="A0AAX3C271"/>
<dbReference type="Gene3D" id="1.10.260.40">
    <property type="entry name" value="lambda repressor-like DNA-binding domains"/>
    <property type="match status" value="1"/>
</dbReference>
<dbReference type="GO" id="GO:0003677">
    <property type="term" value="F:DNA binding"/>
    <property type="evidence" value="ECO:0007669"/>
    <property type="project" value="UniProtKB-KW"/>
</dbReference>
<dbReference type="Proteomes" id="UP000193519">
    <property type="component" value="Chromosome"/>
</dbReference>
<dbReference type="Pfam" id="PF01381">
    <property type="entry name" value="HTH_3"/>
    <property type="match status" value="1"/>
</dbReference>
<sequence length="111" mass="12686">MAILFGKILKTLRINRGMTQADLGSKLNISKVSISKYENGNQFPDTDTLKRIADIFNVSTDFLLGREEAIPQNLAFDDLRGLTEDDLKKVNNYIALIKKQRQELEEIEKEL</sequence>
<evidence type="ECO:0000313" key="4">
    <source>
        <dbReference type="Proteomes" id="UP000193519"/>
    </source>
</evidence>
<dbReference type="PROSITE" id="PS50943">
    <property type="entry name" value="HTH_CROC1"/>
    <property type="match status" value="1"/>
</dbReference>
<evidence type="ECO:0000313" key="3">
    <source>
        <dbReference type="EMBL" id="UUJ80665.1"/>
    </source>
</evidence>
<dbReference type="EMBL" id="CP098507">
    <property type="protein sequence ID" value="UUJ80665.1"/>
    <property type="molecule type" value="Genomic_DNA"/>
</dbReference>
<dbReference type="InterPro" id="IPR001387">
    <property type="entry name" value="Cro/C1-type_HTH"/>
</dbReference>
<reference evidence="3" key="1">
    <citation type="submission" date="2022-06" db="EMBL/GenBank/DDBJ databases">
        <title>Complete genomes of Listeria monocytogenes strains L58-55 and 6179.</title>
        <authorList>
            <person name="Schmitz-Esser S."/>
            <person name="Tibbs-Cortes B.W."/>
        </authorList>
    </citation>
    <scope>NUCLEOTIDE SEQUENCE</scope>
    <source>
        <strain evidence="3">L58-55</strain>
    </source>
</reference>
<dbReference type="SUPFAM" id="SSF47413">
    <property type="entry name" value="lambda repressor-like DNA-binding domains"/>
    <property type="match status" value="1"/>
</dbReference>
<keyword evidence="1" id="KW-0238">DNA-binding</keyword>
<dbReference type="PANTHER" id="PTHR46558">
    <property type="entry name" value="TRACRIPTIONAL REGULATORY PROTEIN-RELATED-RELATED"/>
    <property type="match status" value="1"/>
</dbReference>
<dbReference type="RefSeq" id="WP_223196651.1">
    <property type="nucleotide sequence ID" value="NZ_CADFZX010000045.1"/>
</dbReference>
<name>A0AAX3C271_LISMN</name>
<gene>
    <name evidence="3" type="ORF">BES38_05485</name>
</gene>
<dbReference type="SMART" id="SM00530">
    <property type="entry name" value="HTH_XRE"/>
    <property type="match status" value="1"/>
</dbReference>
<dbReference type="InterPro" id="IPR010982">
    <property type="entry name" value="Lambda_DNA-bd_dom_sf"/>
</dbReference>
<protein>
    <submittedName>
        <fullName evidence="3">Helix-turn-helix domain-containing protein</fullName>
    </submittedName>
</protein>
<evidence type="ECO:0000256" key="1">
    <source>
        <dbReference type="ARBA" id="ARBA00023125"/>
    </source>
</evidence>
<feature type="domain" description="HTH cro/C1-type" evidence="2">
    <location>
        <begin position="9"/>
        <end position="63"/>
    </location>
</feature>
<accession>A0AAX3C271</accession>